<organism evidence="2 3">
    <name type="scientific">Piloderma croceum (strain F 1598)</name>
    <dbReference type="NCBI Taxonomy" id="765440"/>
    <lineage>
        <taxon>Eukaryota</taxon>
        <taxon>Fungi</taxon>
        <taxon>Dikarya</taxon>
        <taxon>Basidiomycota</taxon>
        <taxon>Agaricomycotina</taxon>
        <taxon>Agaricomycetes</taxon>
        <taxon>Agaricomycetidae</taxon>
        <taxon>Atheliales</taxon>
        <taxon>Atheliaceae</taxon>
        <taxon>Piloderma</taxon>
    </lineage>
</organism>
<dbReference type="InParanoid" id="A0A0C3FXN1"/>
<reference evidence="3" key="2">
    <citation type="submission" date="2015-01" db="EMBL/GenBank/DDBJ databases">
        <title>Evolutionary Origins and Diversification of the Mycorrhizal Mutualists.</title>
        <authorList>
            <consortium name="DOE Joint Genome Institute"/>
            <consortium name="Mycorrhizal Genomics Consortium"/>
            <person name="Kohler A."/>
            <person name="Kuo A."/>
            <person name="Nagy L.G."/>
            <person name="Floudas D."/>
            <person name="Copeland A."/>
            <person name="Barry K.W."/>
            <person name="Cichocki N."/>
            <person name="Veneault-Fourrey C."/>
            <person name="LaButti K."/>
            <person name="Lindquist E.A."/>
            <person name="Lipzen A."/>
            <person name="Lundell T."/>
            <person name="Morin E."/>
            <person name="Murat C."/>
            <person name="Riley R."/>
            <person name="Ohm R."/>
            <person name="Sun H."/>
            <person name="Tunlid A."/>
            <person name="Henrissat B."/>
            <person name="Grigoriev I.V."/>
            <person name="Hibbett D.S."/>
            <person name="Martin F."/>
        </authorList>
    </citation>
    <scope>NUCLEOTIDE SEQUENCE [LARGE SCALE GENOMIC DNA]</scope>
    <source>
        <strain evidence="3">F 1598</strain>
    </source>
</reference>
<keyword evidence="3" id="KW-1185">Reference proteome</keyword>
<name>A0A0C3FXN1_PILCF</name>
<evidence type="ECO:0000313" key="2">
    <source>
        <dbReference type="EMBL" id="KIM89065.1"/>
    </source>
</evidence>
<reference evidence="2 3" key="1">
    <citation type="submission" date="2014-04" db="EMBL/GenBank/DDBJ databases">
        <authorList>
            <consortium name="DOE Joint Genome Institute"/>
            <person name="Kuo A."/>
            <person name="Tarkka M."/>
            <person name="Buscot F."/>
            <person name="Kohler A."/>
            <person name="Nagy L.G."/>
            <person name="Floudas D."/>
            <person name="Copeland A."/>
            <person name="Barry K.W."/>
            <person name="Cichocki N."/>
            <person name="Veneault-Fourrey C."/>
            <person name="LaButti K."/>
            <person name="Lindquist E.A."/>
            <person name="Lipzen A."/>
            <person name="Lundell T."/>
            <person name="Morin E."/>
            <person name="Murat C."/>
            <person name="Sun H."/>
            <person name="Tunlid A."/>
            <person name="Henrissat B."/>
            <person name="Grigoriev I.V."/>
            <person name="Hibbett D.S."/>
            <person name="Martin F."/>
            <person name="Nordberg H.P."/>
            <person name="Cantor M.N."/>
            <person name="Hua S.X."/>
        </authorList>
    </citation>
    <scope>NUCLEOTIDE SEQUENCE [LARGE SCALE GENOMIC DNA]</scope>
    <source>
        <strain evidence="2 3">F 1598</strain>
    </source>
</reference>
<dbReference type="AlphaFoldDB" id="A0A0C3FXN1"/>
<dbReference type="EMBL" id="KN832975">
    <property type="protein sequence ID" value="KIM89065.1"/>
    <property type="molecule type" value="Genomic_DNA"/>
</dbReference>
<accession>A0A0C3FXN1</accession>
<proteinExistence type="predicted"/>
<protein>
    <submittedName>
        <fullName evidence="2">Uncharacterized protein</fullName>
    </submittedName>
</protein>
<gene>
    <name evidence="2" type="ORF">PILCRDRAFT_812963</name>
</gene>
<evidence type="ECO:0000313" key="3">
    <source>
        <dbReference type="Proteomes" id="UP000054166"/>
    </source>
</evidence>
<dbReference type="Proteomes" id="UP000054166">
    <property type="component" value="Unassembled WGS sequence"/>
</dbReference>
<feature type="compositionally biased region" description="Polar residues" evidence="1">
    <location>
        <begin position="45"/>
        <end position="55"/>
    </location>
</feature>
<feature type="region of interest" description="Disordered" evidence="1">
    <location>
        <begin position="34"/>
        <end position="55"/>
    </location>
</feature>
<sequence>MNRFASVENDSQQLLVVKHNLEYGVRECEELLQSRPSTDARFESDSGSITSVDSG</sequence>
<evidence type="ECO:0000256" key="1">
    <source>
        <dbReference type="SAM" id="MobiDB-lite"/>
    </source>
</evidence>
<dbReference type="HOGENOM" id="CLU_3033165_0_0_1"/>